<feature type="region of interest" description="Disordered" evidence="10">
    <location>
        <begin position="1"/>
        <end position="34"/>
    </location>
</feature>
<dbReference type="Gene3D" id="1.10.10.60">
    <property type="entry name" value="Homeodomain-like"/>
    <property type="match status" value="1"/>
</dbReference>
<dbReference type="EMBL" id="KI392058">
    <property type="protein sequence ID" value="ERN20649.1"/>
    <property type="molecule type" value="Genomic_DNA"/>
</dbReference>
<dbReference type="eggNOG" id="ENOG502QRG0">
    <property type="taxonomic scope" value="Eukaryota"/>
</dbReference>
<dbReference type="Proteomes" id="UP000017836">
    <property type="component" value="Unassembled WGS sequence"/>
</dbReference>
<dbReference type="GO" id="GO:0003700">
    <property type="term" value="F:DNA-binding transcription factor activity"/>
    <property type="evidence" value="ECO:0000318"/>
    <property type="project" value="GO_Central"/>
</dbReference>
<evidence type="ECO:0000259" key="11">
    <source>
        <dbReference type="PROSITE" id="PS51523"/>
    </source>
</evidence>
<dbReference type="PANTHER" id="PTHR31948:SF116">
    <property type="entry name" value="ZINC-FINGER HOMEODOMAIN PROTEIN 2"/>
    <property type="match status" value="1"/>
</dbReference>
<dbReference type="FunFam" id="1.10.10.60:FF:000257">
    <property type="entry name" value="Zinc-finger homeodomain protein 2"/>
    <property type="match status" value="1"/>
</dbReference>
<dbReference type="OrthoDB" id="636896at2759"/>
<dbReference type="Gramene" id="ERN20649">
    <property type="protein sequence ID" value="ERN20649"/>
    <property type="gene ID" value="AMTR_s00070p00154800"/>
</dbReference>
<dbReference type="GO" id="GO:0006355">
    <property type="term" value="P:regulation of DNA-templated transcription"/>
    <property type="evidence" value="ECO:0000318"/>
    <property type="project" value="GO_Central"/>
</dbReference>
<keyword evidence="5" id="KW-0805">Transcription regulation</keyword>
<keyword evidence="4" id="KW-0862">Zinc</keyword>
<accession>U5DDM4</accession>
<gene>
    <name evidence="12" type="ORF">AMTR_s00070p00154800</name>
</gene>
<evidence type="ECO:0000256" key="9">
    <source>
        <dbReference type="ARBA" id="ARBA00023242"/>
    </source>
</evidence>
<name>U5DDM4_AMBTC</name>
<evidence type="ECO:0000256" key="1">
    <source>
        <dbReference type="ARBA" id="ARBA00004123"/>
    </source>
</evidence>
<evidence type="ECO:0000256" key="8">
    <source>
        <dbReference type="ARBA" id="ARBA00023163"/>
    </source>
</evidence>
<dbReference type="InterPro" id="IPR006455">
    <property type="entry name" value="Homeodomain_ZF_HD"/>
</dbReference>
<sequence length="218" mass="23851">MMDLSVVPYSHNSPGNSSTGGGPKPEKNGGVLDPLDSPLSKPSYLIGYRECLKNHAAAIGGHANDGCGEFMAAGEEGSIEALKCAACGCHRNFHRKEISVTPLPFSSPYLHNAAPTWDKKLKFPPPLTRSIDNEGFTVFGQGGGTKNGTKRYRTKFTQDQKEKMQAFADKLGWRIQKQDDVALQQFCMEVGVKRHVLKVWMHNNKNTLGKKDSLTAST</sequence>
<proteinExistence type="predicted"/>
<evidence type="ECO:0000256" key="7">
    <source>
        <dbReference type="ARBA" id="ARBA00023155"/>
    </source>
</evidence>
<keyword evidence="9" id="KW-0539">Nucleus</keyword>
<dbReference type="GO" id="GO:0008270">
    <property type="term" value="F:zinc ion binding"/>
    <property type="evidence" value="ECO:0007669"/>
    <property type="project" value="UniProtKB-KW"/>
</dbReference>
<dbReference type="AlphaFoldDB" id="U5DDM4"/>
<dbReference type="PANTHER" id="PTHR31948">
    <property type="entry name" value="ZINC-FINGER HOMEODOMAIN PROTEIN 2"/>
    <property type="match status" value="1"/>
</dbReference>
<dbReference type="NCBIfam" id="TIGR01566">
    <property type="entry name" value="ZF_HD_prot_N"/>
    <property type="match status" value="1"/>
</dbReference>
<dbReference type="InterPro" id="IPR006456">
    <property type="entry name" value="ZF_HD_homeobox_Cys/His_dimer"/>
</dbReference>
<keyword evidence="3" id="KW-0863">Zinc-finger</keyword>
<feature type="domain" description="ZF-HD dimerization-type" evidence="11">
    <location>
        <begin position="48"/>
        <end position="97"/>
    </location>
</feature>
<dbReference type="InterPro" id="IPR009057">
    <property type="entry name" value="Homeodomain-like_sf"/>
</dbReference>
<dbReference type="GO" id="GO:0000976">
    <property type="term" value="F:transcription cis-regulatory region binding"/>
    <property type="evidence" value="ECO:0000318"/>
    <property type="project" value="GO_Central"/>
</dbReference>
<keyword evidence="8" id="KW-0804">Transcription</keyword>
<keyword evidence="2" id="KW-0479">Metal-binding</keyword>
<dbReference type="HOGENOM" id="CLU_039237_2_1_1"/>
<comment type="subcellular location">
    <subcellularLocation>
        <location evidence="1">Nucleus</location>
    </subcellularLocation>
</comment>
<evidence type="ECO:0000256" key="2">
    <source>
        <dbReference type="ARBA" id="ARBA00022723"/>
    </source>
</evidence>
<evidence type="ECO:0000313" key="13">
    <source>
        <dbReference type="Proteomes" id="UP000017836"/>
    </source>
</evidence>
<evidence type="ECO:0000256" key="5">
    <source>
        <dbReference type="ARBA" id="ARBA00023015"/>
    </source>
</evidence>
<keyword evidence="6" id="KW-0238">DNA-binding</keyword>
<evidence type="ECO:0000256" key="3">
    <source>
        <dbReference type="ARBA" id="ARBA00022771"/>
    </source>
</evidence>
<dbReference type="NCBIfam" id="TIGR01565">
    <property type="entry name" value="homeo_ZF_HD"/>
    <property type="match status" value="1"/>
</dbReference>
<keyword evidence="7" id="KW-0371">Homeobox</keyword>
<evidence type="ECO:0000256" key="6">
    <source>
        <dbReference type="ARBA" id="ARBA00023125"/>
    </source>
</evidence>
<dbReference type="Pfam" id="PF04770">
    <property type="entry name" value="ZF-HD_dimer"/>
    <property type="match status" value="1"/>
</dbReference>
<evidence type="ECO:0000313" key="12">
    <source>
        <dbReference type="EMBL" id="ERN20649.1"/>
    </source>
</evidence>
<dbReference type="GO" id="GO:0005634">
    <property type="term" value="C:nucleus"/>
    <property type="evidence" value="ECO:0000318"/>
    <property type="project" value="GO_Central"/>
</dbReference>
<organism evidence="12 13">
    <name type="scientific">Amborella trichopoda</name>
    <dbReference type="NCBI Taxonomy" id="13333"/>
    <lineage>
        <taxon>Eukaryota</taxon>
        <taxon>Viridiplantae</taxon>
        <taxon>Streptophyta</taxon>
        <taxon>Embryophyta</taxon>
        <taxon>Tracheophyta</taxon>
        <taxon>Spermatophyta</taxon>
        <taxon>Magnoliopsida</taxon>
        <taxon>Amborellales</taxon>
        <taxon>Amborellaceae</taxon>
        <taxon>Amborella</taxon>
    </lineage>
</organism>
<protein>
    <recommendedName>
        <fullName evidence="11">ZF-HD dimerization-type domain-containing protein</fullName>
    </recommendedName>
</protein>
<keyword evidence="13" id="KW-1185">Reference proteome</keyword>
<dbReference type="PROSITE" id="PS51523">
    <property type="entry name" value="ZF_HD_DIMER"/>
    <property type="match status" value="1"/>
</dbReference>
<evidence type="ECO:0000256" key="10">
    <source>
        <dbReference type="SAM" id="MobiDB-lite"/>
    </source>
</evidence>
<dbReference type="SUPFAM" id="SSF46689">
    <property type="entry name" value="Homeodomain-like"/>
    <property type="match status" value="1"/>
</dbReference>
<reference evidence="13" key="1">
    <citation type="journal article" date="2013" name="Science">
        <title>The Amborella genome and the evolution of flowering plants.</title>
        <authorList>
            <consortium name="Amborella Genome Project"/>
        </authorList>
    </citation>
    <scope>NUCLEOTIDE SEQUENCE [LARGE SCALE GENOMIC DNA]</scope>
</reference>
<evidence type="ECO:0000256" key="4">
    <source>
        <dbReference type="ARBA" id="ARBA00022833"/>
    </source>
</evidence>
<dbReference type="OMA" id="CFEARYR"/>
<dbReference type="KEGG" id="atr:18449071"/>